<dbReference type="Proteomes" id="UP001233836">
    <property type="component" value="Unassembled WGS sequence"/>
</dbReference>
<organism evidence="1 2">
    <name type="scientific">Paenibacillus tundrae</name>
    <dbReference type="NCBI Taxonomy" id="528187"/>
    <lineage>
        <taxon>Bacteria</taxon>
        <taxon>Bacillati</taxon>
        <taxon>Bacillota</taxon>
        <taxon>Bacilli</taxon>
        <taxon>Bacillales</taxon>
        <taxon>Paenibacillaceae</taxon>
        <taxon>Paenibacillus</taxon>
    </lineage>
</organism>
<dbReference type="InterPro" id="IPR001387">
    <property type="entry name" value="Cro/C1-type_HTH"/>
</dbReference>
<dbReference type="InterPro" id="IPR010982">
    <property type="entry name" value="Lambda_DNA-bd_dom_sf"/>
</dbReference>
<dbReference type="CDD" id="cd00093">
    <property type="entry name" value="HTH_XRE"/>
    <property type="match status" value="1"/>
</dbReference>
<dbReference type="SUPFAM" id="SSF47413">
    <property type="entry name" value="lambda repressor-like DNA-binding domains"/>
    <property type="match status" value="1"/>
</dbReference>
<accession>A0ABT9W7C6</accession>
<reference evidence="1 2" key="1">
    <citation type="submission" date="2023-07" db="EMBL/GenBank/DDBJ databases">
        <title>Sorghum-associated microbial communities from plants grown in Nebraska, USA.</title>
        <authorList>
            <person name="Schachtman D."/>
        </authorList>
    </citation>
    <scope>NUCLEOTIDE SEQUENCE [LARGE SCALE GENOMIC DNA]</scope>
    <source>
        <strain evidence="1 2">DS1314</strain>
    </source>
</reference>
<protein>
    <submittedName>
        <fullName evidence="1">Transcriptional regulator with XRE-family HTH domain</fullName>
    </submittedName>
</protein>
<evidence type="ECO:0000313" key="1">
    <source>
        <dbReference type="EMBL" id="MDQ0169147.1"/>
    </source>
</evidence>
<sequence>MKQTKRRHIPYTKFKAYLDECGVQQKYVAEMLGKSPSAFNQNLNGTGGDFSIAELRVLCENFKISADDYFLRPEVSNKKL</sequence>
<proteinExistence type="predicted"/>
<dbReference type="EMBL" id="JAUSTI010000001">
    <property type="protein sequence ID" value="MDQ0169147.1"/>
    <property type="molecule type" value="Genomic_DNA"/>
</dbReference>
<gene>
    <name evidence="1" type="ORF">J2T19_000584</name>
</gene>
<dbReference type="Gene3D" id="1.10.260.40">
    <property type="entry name" value="lambda repressor-like DNA-binding domains"/>
    <property type="match status" value="1"/>
</dbReference>
<dbReference type="RefSeq" id="WP_307212939.1">
    <property type="nucleotide sequence ID" value="NZ_JAUSTI010000001.1"/>
</dbReference>
<evidence type="ECO:0000313" key="2">
    <source>
        <dbReference type="Proteomes" id="UP001233836"/>
    </source>
</evidence>
<comment type="caution">
    <text evidence="1">The sequence shown here is derived from an EMBL/GenBank/DDBJ whole genome shotgun (WGS) entry which is preliminary data.</text>
</comment>
<name>A0ABT9W7C6_9BACL</name>
<keyword evidence="2" id="KW-1185">Reference proteome</keyword>